<dbReference type="RefSeq" id="WP_368846033.1">
    <property type="nucleotide sequence ID" value="NZ_CP194411.1"/>
</dbReference>
<keyword evidence="8" id="KW-1185">Reference proteome</keyword>
<dbReference type="Proteomes" id="UP001559623">
    <property type="component" value="Unassembled WGS sequence"/>
</dbReference>
<dbReference type="Pfam" id="PF02826">
    <property type="entry name" value="2-Hacid_dh_C"/>
    <property type="match status" value="1"/>
</dbReference>
<dbReference type="EMBL" id="JARVLH010000001">
    <property type="protein sequence ID" value="MEX5284314.1"/>
    <property type="molecule type" value="Genomic_DNA"/>
</dbReference>
<feature type="domain" description="D-isomer specific 2-hydroxyacid dehydrogenase catalytic" evidence="5">
    <location>
        <begin position="5"/>
        <end position="310"/>
    </location>
</feature>
<dbReference type="InterPro" id="IPR029753">
    <property type="entry name" value="D-isomer_DH_CS"/>
</dbReference>
<feature type="domain" description="D-isomer specific 2-hydroxyacid dehydrogenase NAD-binding" evidence="6">
    <location>
        <begin position="112"/>
        <end position="283"/>
    </location>
</feature>
<evidence type="ECO:0000256" key="3">
    <source>
        <dbReference type="ARBA" id="ARBA00023027"/>
    </source>
</evidence>
<keyword evidence="3" id="KW-0520">NAD</keyword>
<dbReference type="InterPro" id="IPR036291">
    <property type="entry name" value="NAD(P)-bd_dom_sf"/>
</dbReference>
<dbReference type="SUPFAM" id="SSF51735">
    <property type="entry name" value="NAD(P)-binding Rossmann-fold domains"/>
    <property type="match status" value="1"/>
</dbReference>
<dbReference type="SUPFAM" id="SSF52283">
    <property type="entry name" value="Formate/glycerate dehydrogenase catalytic domain-like"/>
    <property type="match status" value="1"/>
</dbReference>
<dbReference type="PROSITE" id="PS00671">
    <property type="entry name" value="D_2_HYDROXYACID_DH_3"/>
    <property type="match status" value="1"/>
</dbReference>
<evidence type="ECO:0000256" key="2">
    <source>
        <dbReference type="ARBA" id="ARBA00023002"/>
    </source>
</evidence>
<evidence type="ECO:0000313" key="8">
    <source>
        <dbReference type="Proteomes" id="UP001559623"/>
    </source>
</evidence>
<organism evidence="7 8">
    <name type="scientific">Selenomonas sputigena</name>
    <dbReference type="NCBI Taxonomy" id="69823"/>
    <lineage>
        <taxon>Bacteria</taxon>
        <taxon>Bacillati</taxon>
        <taxon>Bacillota</taxon>
        <taxon>Negativicutes</taxon>
        <taxon>Selenomonadales</taxon>
        <taxon>Selenomonadaceae</taxon>
        <taxon>Selenomonas</taxon>
    </lineage>
</organism>
<evidence type="ECO:0000259" key="6">
    <source>
        <dbReference type="Pfam" id="PF02826"/>
    </source>
</evidence>
<comment type="caution">
    <text evidence="7">The sequence shown here is derived from an EMBL/GenBank/DDBJ whole genome shotgun (WGS) entry which is preliminary data.</text>
</comment>
<dbReference type="InterPro" id="IPR050418">
    <property type="entry name" value="D-iso_2-hydroxyacid_DH_PdxB"/>
</dbReference>
<proteinExistence type="inferred from homology"/>
<sequence>MKLVITEPLGISEAQAEALKKEYLPQEIEMIYYNTPPKDEAEKGARAKDAELVMLANMPFKENVLQELTSLKMLSVAFTGIDHVGMDYCRAHNILVSNCSGYANEAVSELAIGLAIGLYRKILSADRAVREGKTRTGLLGIELSGKKFGVVGGGAIGKKTMALARAFGCDVYYYNRHKTQIEGAAYVSLDELMRISDIISLHVPLTADTKGLIGREEIGKMKKTAILINTARGAVVDSKALADALHEKRIAGAGIDVFEGEPPIAGDHPLLHAPNVILAPHVGFATQEAMEKRAVIAFRNVAAYLSGKPQNVM</sequence>
<evidence type="ECO:0000256" key="1">
    <source>
        <dbReference type="ARBA" id="ARBA00005854"/>
    </source>
</evidence>
<comment type="similarity">
    <text evidence="1 4">Belongs to the D-isomer specific 2-hydroxyacid dehydrogenase family.</text>
</comment>
<dbReference type="PANTHER" id="PTHR43761">
    <property type="entry name" value="D-ISOMER SPECIFIC 2-HYDROXYACID DEHYDROGENASE FAMILY PROTEIN (AFU_ORTHOLOGUE AFUA_1G13630)"/>
    <property type="match status" value="1"/>
</dbReference>
<dbReference type="InterPro" id="IPR006139">
    <property type="entry name" value="D-isomer_2_OHA_DH_cat_dom"/>
</dbReference>
<gene>
    <name evidence="7" type="ORF">QCO44_01470</name>
</gene>
<dbReference type="Pfam" id="PF00389">
    <property type="entry name" value="2-Hacid_dh"/>
    <property type="match status" value="1"/>
</dbReference>
<dbReference type="PANTHER" id="PTHR43761:SF1">
    <property type="entry name" value="D-ISOMER SPECIFIC 2-HYDROXYACID DEHYDROGENASE CATALYTIC DOMAIN-CONTAINING PROTEIN-RELATED"/>
    <property type="match status" value="1"/>
</dbReference>
<protein>
    <submittedName>
        <fullName evidence="7">NAD(P)-dependent oxidoreductase</fullName>
    </submittedName>
</protein>
<name>A0ABV3X2Q4_9FIRM</name>
<evidence type="ECO:0000256" key="4">
    <source>
        <dbReference type="RuleBase" id="RU003719"/>
    </source>
</evidence>
<evidence type="ECO:0000259" key="5">
    <source>
        <dbReference type="Pfam" id="PF00389"/>
    </source>
</evidence>
<accession>A0ABV3X2Q4</accession>
<dbReference type="InterPro" id="IPR006140">
    <property type="entry name" value="D-isomer_DH_NAD-bd"/>
</dbReference>
<dbReference type="Gene3D" id="3.40.50.720">
    <property type="entry name" value="NAD(P)-binding Rossmann-like Domain"/>
    <property type="match status" value="2"/>
</dbReference>
<evidence type="ECO:0000313" key="7">
    <source>
        <dbReference type="EMBL" id="MEX5284314.1"/>
    </source>
</evidence>
<reference evidence="7 8" key="1">
    <citation type="submission" date="2023-04" db="EMBL/GenBank/DDBJ databases">
        <title>Genome Sequence of Selenomonas sputigena ATCC 33150.</title>
        <authorList>
            <person name="Miller D.P."/>
            <person name="Anvari S."/>
            <person name="Polson S.W."/>
            <person name="Macdonald M."/>
            <person name="Mcdowell J.V."/>
        </authorList>
    </citation>
    <scope>NUCLEOTIDE SEQUENCE [LARGE SCALE GENOMIC DNA]</scope>
    <source>
        <strain evidence="7 8">ATCC 33150</strain>
    </source>
</reference>
<keyword evidence="2 4" id="KW-0560">Oxidoreductase</keyword>